<comment type="caution">
    <text evidence="1">The sequence shown here is derived from an EMBL/GenBank/DDBJ whole genome shotgun (WGS) entry which is preliminary data.</text>
</comment>
<dbReference type="Proteomes" id="UP000770785">
    <property type="component" value="Unassembled WGS sequence"/>
</dbReference>
<evidence type="ECO:0008006" key="3">
    <source>
        <dbReference type="Google" id="ProtNLM"/>
    </source>
</evidence>
<accession>A0ABX0XD19</accession>
<protein>
    <recommendedName>
        <fullName evidence="3">LAGLIDADG homing endonuclease</fullName>
    </recommendedName>
</protein>
<reference evidence="1 2" key="1">
    <citation type="submission" date="2020-03" db="EMBL/GenBank/DDBJ databases">
        <title>Genomic Encyclopedia of Type Strains, Phase IV (KMG-IV): sequencing the most valuable type-strain genomes for metagenomic binning, comparative biology and taxonomic classification.</title>
        <authorList>
            <person name="Goeker M."/>
        </authorList>
    </citation>
    <scope>NUCLEOTIDE SEQUENCE [LARGE SCALE GENOMIC DNA]</scope>
    <source>
        <strain evidence="1 2">DSM 105096</strain>
    </source>
</reference>
<organism evidence="1 2">
    <name type="scientific">Neolewinella antarctica</name>
    <dbReference type="NCBI Taxonomy" id="442734"/>
    <lineage>
        <taxon>Bacteria</taxon>
        <taxon>Pseudomonadati</taxon>
        <taxon>Bacteroidota</taxon>
        <taxon>Saprospiria</taxon>
        <taxon>Saprospirales</taxon>
        <taxon>Lewinellaceae</taxon>
        <taxon>Neolewinella</taxon>
    </lineage>
</organism>
<dbReference type="EMBL" id="JAATJH010000003">
    <property type="protein sequence ID" value="NJC26975.1"/>
    <property type="molecule type" value="Genomic_DNA"/>
</dbReference>
<proteinExistence type="predicted"/>
<evidence type="ECO:0000313" key="2">
    <source>
        <dbReference type="Proteomes" id="UP000770785"/>
    </source>
</evidence>
<gene>
    <name evidence="1" type="ORF">GGR27_002485</name>
</gene>
<keyword evidence="2" id="KW-1185">Reference proteome</keyword>
<sequence>MKITNSLAYLFSHPEKQITGITSEALCEPCWGYQQYNGEVRILFKDKQIDVNNYKTKYMFIRRFVVTHINGIKLKKALTKLRKKR</sequence>
<name>A0ABX0XD19_9BACT</name>
<evidence type="ECO:0000313" key="1">
    <source>
        <dbReference type="EMBL" id="NJC26975.1"/>
    </source>
</evidence>